<keyword evidence="2" id="KW-0575">Peroxidase</keyword>
<dbReference type="InterPro" id="IPR000889">
    <property type="entry name" value="Glutathione_peroxidase"/>
</dbReference>
<dbReference type="Pfam" id="PF00255">
    <property type="entry name" value="GSHPx"/>
    <property type="match status" value="1"/>
</dbReference>
<evidence type="ECO:0000313" key="4">
    <source>
        <dbReference type="EMBL" id="KAK9496779.1"/>
    </source>
</evidence>
<dbReference type="EMBL" id="JAPXFL010000055">
    <property type="protein sequence ID" value="KAK9496779.1"/>
    <property type="molecule type" value="Genomic_DNA"/>
</dbReference>
<evidence type="ECO:0000313" key="5">
    <source>
        <dbReference type="Proteomes" id="UP001461498"/>
    </source>
</evidence>
<dbReference type="GO" id="GO:0004602">
    <property type="term" value="F:glutathione peroxidase activity"/>
    <property type="evidence" value="ECO:0007669"/>
    <property type="project" value="TreeGrafter"/>
</dbReference>
<comment type="similarity">
    <text evidence="1">Belongs to the glutathione peroxidase family.</text>
</comment>
<sequence length="104" mass="12335">MNGIKYVRPGNDFQPKFPLTEKVDVNGDNEHPIYTFLKKYCPATRDGFSNKHDLFYAPFKNWDVRWNFENFLVDLFGKPYMRYDPSTEPKASPPILRHLYSQRG</sequence>
<dbReference type="PANTHER" id="PTHR11592:SF81">
    <property type="entry name" value="GLUTATHIONE PEROXIDASE"/>
    <property type="match status" value="1"/>
</dbReference>
<dbReference type="SUPFAM" id="SSF52833">
    <property type="entry name" value="Thioredoxin-like"/>
    <property type="match status" value="1"/>
</dbReference>
<name>A0AAW1CKL9_9HEMI</name>
<organism evidence="4 5">
    <name type="scientific">Rhynocoris fuscipes</name>
    <dbReference type="NCBI Taxonomy" id="488301"/>
    <lineage>
        <taxon>Eukaryota</taxon>
        <taxon>Metazoa</taxon>
        <taxon>Ecdysozoa</taxon>
        <taxon>Arthropoda</taxon>
        <taxon>Hexapoda</taxon>
        <taxon>Insecta</taxon>
        <taxon>Pterygota</taxon>
        <taxon>Neoptera</taxon>
        <taxon>Paraneoptera</taxon>
        <taxon>Hemiptera</taxon>
        <taxon>Heteroptera</taxon>
        <taxon>Panheteroptera</taxon>
        <taxon>Cimicomorpha</taxon>
        <taxon>Reduviidae</taxon>
        <taxon>Harpactorinae</taxon>
        <taxon>Harpactorini</taxon>
        <taxon>Rhynocoris</taxon>
    </lineage>
</organism>
<reference evidence="4 5" key="1">
    <citation type="submission" date="2022-12" db="EMBL/GenBank/DDBJ databases">
        <title>Chromosome-level genome assembly of true bugs.</title>
        <authorList>
            <person name="Ma L."/>
            <person name="Li H."/>
        </authorList>
    </citation>
    <scope>NUCLEOTIDE SEQUENCE [LARGE SCALE GENOMIC DNA]</scope>
    <source>
        <strain evidence="4">Lab_2022b</strain>
    </source>
</reference>
<dbReference type="Proteomes" id="UP001461498">
    <property type="component" value="Unassembled WGS sequence"/>
</dbReference>
<evidence type="ECO:0008006" key="6">
    <source>
        <dbReference type="Google" id="ProtNLM"/>
    </source>
</evidence>
<evidence type="ECO:0000256" key="3">
    <source>
        <dbReference type="ARBA" id="ARBA00023002"/>
    </source>
</evidence>
<dbReference type="PROSITE" id="PS51355">
    <property type="entry name" value="GLUTATHIONE_PEROXID_3"/>
    <property type="match status" value="1"/>
</dbReference>
<dbReference type="AlphaFoldDB" id="A0AAW1CKL9"/>
<dbReference type="Gene3D" id="3.40.30.10">
    <property type="entry name" value="Glutaredoxin"/>
    <property type="match status" value="1"/>
</dbReference>
<keyword evidence="3" id="KW-0560">Oxidoreductase</keyword>
<gene>
    <name evidence="4" type="ORF">O3M35_012972</name>
</gene>
<protein>
    <recommendedName>
        <fullName evidence="6">Glutathione peroxidase</fullName>
    </recommendedName>
</protein>
<evidence type="ECO:0000256" key="1">
    <source>
        <dbReference type="ARBA" id="ARBA00006926"/>
    </source>
</evidence>
<dbReference type="PANTHER" id="PTHR11592">
    <property type="entry name" value="GLUTATHIONE PEROXIDASE"/>
    <property type="match status" value="1"/>
</dbReference>
<dbReference type="InterPro" id="IPR036249">
    <property type="entry name" value="Thioredoxin-like_sf"/>
</dbReference>
<proteinExistence type="inferred from homology"/>
<evidence type="ECO:0000256" key="2">
    <source>
        <dbReference type="ARBA" id="ARBA00022559"/>
    </source>
</evidence>
<comment type="caution">
    <text evidence="4">The sequence shown here is derived from an EMBL/GenBank/DDBJ whole genome shotgun (WGS) entry which is preliminary data.</text>
</comment>
<dbReference type="GO" id="GO:0006979">
    <property type="term" value="P:response to oxidative stress"/>
    <property type="evidence" value="ECO:0007669"/>
    <property type="project" value="InterPro"/>
</dbReference>
<accession>A0AAW1CKL9</accession>
<keyword evidence="5" id="KW-1185">Reference proteome</keyword>